<protein>
    <submittedName>
        <fullName evidence="3">Uncharacterized protein</fullName>
    </submittedName>
</protein>
<keyword evidence="2" id="KW-0472">Membrane</keyword>
<sequence length="175" mass="19590">MNLAIRIRLRRILSYLSRLFAPQPRKLALRFPPSPPSKKGNDFLRHRMPEHRCFFQGSLKEDKRLIKKQHRNTAVELASIKRATENGVPSLLSRGVGGGVEQEGCLTREKRKRNRELGVVAAAAAAAAVATTTATALTTALFNKRECGPRSREEAEGKTLFTKLSDYPTDRADRH</sequence>
<evidence type="ECO:0000313" key="4">
    <source>
        <dbReference type="Proteomes" id="UP000600918"/>
    </source>
</evidence>
<evidence type="ECO:0000313" key="3">
    <source>
        <dbReference type="EMBL" id="KAF7438833.1"/>
    </source>
</evidence>
<dbReference type="Proteomes" id="UP000600918">
    <property type="component" value="Unassembled WGS sequence"/>
</dbReference>
<proteinExistence type="predicted"/>
<gene>
    <name evidence="3" type="ORF">H0235_001224</name>
</gene>
<feature type="transmembrane region" description="Helical" evidence="2">
    <location>
        <begin position="117"/>
        <end position="142"/>
    </location>
</feature>
<dbReference type="AlphaFoldDB" id="A0A834PFN3"/>
<keyword evidence="2" id="KW-1133">Transmembrane helix</keyword>
<feature type="region of interest" description="Disordered" evidence="1">
    <location>
        <begin position="146"/>
        <end position="175"/>
    </location>
</feature>
<dbReference type="EMBL" id="JACSDY010000001">
    <property type="protein sequence ID" value="KAF7438833.1"/>
    <property type="molecule type" value="Genomic_DNA"/>
</dbReference>
<name>A0A834PFN3_VESPE</name>
<reference evidence="3" key="1">
    <citation type="journal article" date="2020" name="G3 (Bethesda)">
        <title>High-Quality Assemblies for Three Invasive Social Wasps from the &lt;i&gt;Vespula&lt;/i&gt; Genus.</title>
        <authorList>
            <person name="Harrop T.W.R."/>
            <person name="Guhlin J."/>
            <person name="McLaughlin G.M."/>
            <person name="Permina E."/>
            <person name="Stockwell P."/>
            <person name="Gilligan J."/>
            <person name="Le Lec M.F."/>
            <person name="Gruber M.A.M."/>
            <person name="Quinn O."/>
            <person name="Lovegrove M."/>
            <person name="Duncan E.J."/>
            <person name="Remnant E.J."/>
            <person name="Van Eeckhoven J."/>
            <person name="Graham B."/>
            <person name="Knapp R.A."/>
            <person name="Langford K.W."/>
            <person name="Kronenberg Z."/>
            <person name="Press M.O."/>
            <person name="Eacker S.M."/>
            <person name="Wilson-Rankin E.E."/>
            <person name="Purcell J."/>
            <person name="Lester P.J."/>
            <person name="Dearden P.K."/>
        </authorList>
    </citation>
    <scope>NUCLEOTIDE SEQUENCE</scope>
    <source>
        <strain evidence="3">Volc-1</strain>
    </source>
</reference>
<comment type="caution">
    <text evidence="3">The sequence shown here is derived from an EMBL/GenBank/DDBJ whole genome shotgun (WGS) entry which is preliminary data.</text>
</comment>
<accession>A0A834PFN3</accession>
<evidence type="ECO:0000256" key="1">
    <source>
        <dbReference type="SAM" id="MobiDB-lite"/>
    </source>
</evidence>
<keyword evidence="4" id="KW-1185">Reference proteome</keyword>
<organism evidence="3 4">
    <name type="scientific">Vespula pensylvanica</name>
    <name type="common">Western yellow jacket</name>
    <name type="synonym">Wasp</name>
    <dbReference type="NCBI Taxonomy" id="30213"/>
    <lineage>
        <taxon>Eukaryota</taxon>
        <taxon>Metazoa</taxon>
        <taxon>Ecdysozoa</taxon>
        <taxon>Arthropoda</taxon>
        <taxon>Hexapoda</taxon>
        <taxon>Insecta</taxon>
        <taxon>Pterygota</taxon>
        <taxon>Neoptera</taxon>
        <taxon>Endopterygota</taxon>
        <taxon>Hymenoptera</taxon>
        <taxon>Apocrita</taxon>
        <taxon>Aculeata</taxon>
        <taxon>Vespoidea</taxon>
        <taxon>Vespidae</taxon>
        <taxon>Vespinae</taxon>
        <taxon>Vespula</taxon>
    </lineage>
</organism>
<keyword evidence="2" id="KW-0812">Transmembrane</keyword>
<evidence type="ECO:0000256" key="2">
    <source>
        <dbReference type="SAM" id="Phobius"/>
    </source>
</evidence>
<feature type="compositionally biased region" description="Basic and acidic residues" evidence="1">
    <location>
        <begin position="146"/>
        <end position="157"/>
    </location>
</feature>